<dbReference type="SUPFAM" id="SSF117281">
    <property type="entry name" value="Kelch motif"/>
    <property type="match status" value="1"/>
</dbReference>
<evidence type="ECO:0000313" key="4">
    <source>
        <dbReference type="Proteomes" id="UP001431209"/>
    </source>
</evidence>
<dbReference type="PANTHER" id="PTHR46093:SF18">
    <property type="entry name" value="FIBRONECTIN TYPE-III DOMAIN-CONTAINING PROTEIN"/>
    <property type="match status" value="1"/>
</dbReference>
<protein>
    <submittedName>
        <fullName evidence="3">tRNA wybutosine-synthesizing protein</fullName>
    </submittedName>
</protein>
<reference evidence="3 4" key="1">
    <citation type="submission" date="2024-03" db="EMBL/GenBank/DDBJ databases">
        <title>The Acrasis kona genome and developmental transcriptomes reveal deep origins of eukaryotic multicellular pathways.</title>
        <authorList>
            <person name="Sheikh S."/>
            <person name="Fu C.-J."/>
            <person name="Brown M.W."/>
            <person name="Baldauf S.L."/>
        </authorList>
    </citation>
    <scope>NUCLEOTIDE SEQUENCE [LARGE SCALE GENOMIC DNA]</scope>
    <source>
        <strain evidence="3 4">ATCC MYA-3509</strain>
    </source>
</reference>
<evidence type="ECO:0000313" key="3">
    <source>
        <dbReference type="EMBL" id="KAL0489210.1"/>
    </source>
</evidence>
<dbReference type="SUPFAM" id="SSF50965">
    <property type="entry name" value="Galactose oxidase, central domain"/>
    <property type="match status" value="1"/>
</dbReference>
<comment type="caution">
    <text evidence="3">The sequence shown here is derived from an EMBL/GenBank/DDBJ whole genome shotgun (WGS) entry which is preliminary data.</text>
</comment>
<organism evidence="3 4">
    <name type="scientific">Acrasis kona</name>
    <dbReference type="NCBI Taxonomy" id="1008807"/>
    <lineage>
        <taxon>Eukaryota</taxon>
        <taxon>Discoba</taxon>
        <taxon>Heterolobosea</taxon>
        <taxon>Tetramitia</taxon>
        <taxon>Eutetramitia</taxon>
        <taxon>Acrasidae</taxon>
        <taxon>Acrasis</taxon>
    </lineage>
</organism>
<evidence type="ECO:0000256" key="1">
    <source>
        <dbReference type="ARBA" id="ARBA00022441"/>
    </source>
</evidence>
<evidence type="ECO:0000256" key="2">
    <source>
        <dbReference type="ARBA" id="ARBA00022737"/>
    </source>
</evidence>
<name>A0AAW2ZK82_9EUKA</name>
<accession>A0AAW2ZK82</accession>
<sequence length="407" mass="45788">MGNNQPVADGVSRKRSGTVSPVDTVKLSFNTRTGHSVRLSSLLGEEPLSVGDQCIVSDDEISKSVFLFSGITSLNGDYCLKMHKLENDETFWRSKSITPPDTTLPTLYHSAILRGDTNNILFFGDVAKTSLNPYSVLQYDVSLSQWSFLNFENHQKLRPFKVGSTPIYRGRTNSIIIFNDGNYGKRGDNDGIDVNSITQLNLSTHTHENITFKPSEELKSLIGVWYHSSVYHSRGDATYIFGGLNLNKFEPLNCMWCLDFKDFTCKKINPTGSSPTARYNHSSCIVGDYIFTFGGCHMERTGGGTLNRTMLNDLYQFDLISHTWRKILITGCSPSPRANFAMQMFRYESRGTVCLVVHGGTDQSNKQLCDSYVLMLPRMNRFAHTVKWNVGQMMMKNALFDCVIITK</sequence>
<dbReference type="Pfam" id="PF24681">
    <property type="entry name" value="Kelch_KLHDC2_KLHL20_DRC7"/>
    <property type="match status" value="1"/>
</dbReference>
<dbReference type="AlphaFoldDB" id="A0AAW2ZK82"/>
<gene>
    <name evidence="3" type="ORF">AKO1_013751</name>
</gene>
<dbReference type="Gene3D" id="2.120.10.80">
    <property type="entry name" value="Kelch-type beta propeller"/>
    <property type="match status" value="1"/>
</dbReference>
<dbReference type="InterPro" id="IPR015915">
    <property type="entry name" value="Kelch-typ_b-propeller"/>
</dbReference>
<dbReference type="EMBL" id="JAOPGA020001532">
    <property type="protein sequence ID" value="KAL0489210.1"/>
    <property type="molecule type" value="Genomic_DNA"/>
</dbReference>
<keyword evidence="1" id="KW-0880">Kelch repeat</keyword>
<dbReference type="Proteomes" id="UP001431209">
    <property type="component" value="Unassembled WGS sequence"/>
</dbReference>
<dbReference type="PANTHER" id="PTHR46093">
    <property type="entry name" value="ACYL-COA-BINDING DOMAIN-CONTAINING PROTEIN 5"/>
    <property type="match status" value="1"/>
</dbReference>
<keyword evidence="4" id="KW-1185">Reference proteome</keyword>
<dbReference type="InterPro" id="IPR011043">
    <property type="entry name" value="Gal_Oxase/kelch_b-propeller"/>
</dbReference>
<keyword evidence="2" id="KW-0677">Repeat</keyword>
<proteinExistence type="predicted"/>